<keyword evidence="4" id="KW-0503">Monooxygenase</keyword>
<dbReference type="PANTHER" id="PTHR24305">
    <property type="entry name" value="CYTOCHROME P450"/>
    <property type="match status" value="1"/>
</dbReference>
<comment type="cofactor">
    <cofactor evidence="1 3">
        <name>heme</name>
        <dbReference type="ChEBI" id="CHEBI:30413"/>
    </cofactor>
</comment>
<dbReference type="AlphaFoldDB" id="A0A6G9GSR9"/>
<dbReference type="GO" id="GO:0004497">
    <property type="term" value="F:monooxygenase activity"/>
    <property type="evidence" value="ECO:0007669"/>
    <property type="project" value="UniProtKB-KW"/>
</dbReference>
<keyword evidence="3 4" id="KW-0408">Iron</keyword>
<dbReference type="Gene3D" id="1.10.630.10">
    <property type="entry name" value="Cytochrome P450"/>
    <property type="match status" value="1"/>
</dbReference>
<dbReference type="PRINTS" id="PR00385">
    <property type="entry name" value="P450"/>
</dbReference>
<dbReference type="Proteomes" id="UP000501179">
    <property type="component" value="Chromosome"/>
</dbReference>
<dbReference type="PANTHER" id="PTHR24305:SF166">
    <property type="entry name" value="CYTOCHROME P450 12A4, MITOCHONDRIAL-RELATED"/>
    <property type="match status" value="1"/>
</dbReference>
<dbReference type="Pfam" id="PF00067">
    <property type="entry name" value="p450"/>
    <property type="match status" value="1"/>
</dbReference>
<dbReference type="InterPro" id="IPR036396">
    <property type="entry name" value="Cyt_P450_sf"/>
</dbReference>
<keyword evidence="3 4" id="KW-0349">Heme</keyword>
<dbReference type="KEGG" id="slia:HA039_01365"/>
<proteinExistence type="inferred from homology"/>
<sequence>MTQPTEPAGPAPLPASAPLATSAPPPVPGPRQVPLLGNLPAFARDPLGFFTRLRGLGDLVEWKLGPQRALFLSRPEHIGELLTGVETRYRHPELGWAFKLVLGDGVVTSEGPAWRRKRALVQPAVRPRRVRAHAGTMTDCAAALAAGWRPGRRVDVRREMLGLTQRIAVQTLFGADTAGRESAIGPAMDVAQREIGSEFRGLTLFLPPWVPTPGRHRLKKAVAVIDREVARVTDHRRRAGDGEARDDLLSRLLAARDEEGEPLGDKEIRDEAVTLYIGGHETTGTTLTWAWYLLSRNPGARALLDRELADVLAGRPPGHDDVKDLPWTERIVKETLRLYPPVWLMTAIAKEGSTLAGRPVAEGTVLWSSQWSAHRDPRWFPDPEAFRPERWDPDASPAVPDHAWFPFGGGARACLGARFAMVEAVLVLATLAQRFHIEVEGGENPPRTGLTLQPSLPVRGTLRAAVPPGAVPRQA</sequence>
<dbReference type="InterPro" id="IPR001128">
    <property type="entry name" value="Cyt_P450"/>
</dbReference>
<dbReference type="InterPro" id="IPR050121">
    <property type="entry name" value="Cytochrome_P450_monoxygenase"/>
</dbReference>
<evidence type="ECO:0000256" key="2">
    <source>
        <dbReference type="ARBA" id="ARBA00010617"/>
    </source>
</evidence>
<dbReference type="PROSITE" id="PS00086">
    <property type="entry name" value="CYTOCHROME_P450"/>
    <property type="match status" value="1"/>
</dbReference>
<dbReference type="SUPFAM" id="SSF48264">
    <property type="entry name" value="Cytochrome P450"/>
    <property type="match status" value="1"/>
</dbReference>
<evidence type="ECO:0000256" key="1">
    <source>
        <dbReference type="ARBA" id="ARBA00001971"/>
    </source>
</evidence>
<gene>
    <name evidence="6" type="ORF">HA039_01365</name>
</gene>
<dbReference type="GO" id="GO:0016705">
    <property type="term" value="F:oxidoreductase activity, acting on paired donors, with incorporation or reduction of molecular oxygen"/>
    <property type="evidence" value="ECO:0007669"/>
    <property type="project" value="InterPro"/>
</dbReference>
<evidence type="ECO:0000256" key="3">
    <source>
        <dbReference type="PIRSR" id="PIRSR602401-1"/>
    </source>
</evidence>
<feature type="binding site" description="axial binding residue" evidence="3">
    <location>
        <position position="414"/>
    </location>
    <ligand>
        <name>heme</name>
        <dbReference type="ChEBI" id="CHEBI:30413"/>
    </ligand>
    <ligandPart>
        <name>Fe</name>
        <dbReference type="ChEBI" id="CHEBI:18248"/>
    </ligandPart>
</feature>
<dbReference type="RefSeq" id="WP_167022517.1">
    <property type="nucleotide sequence ID" value="NZ_CP050177.1"/>
</dbReference>
<dbReference type="InterPro" id="IPR002401">
    <property type="entry name" value="Cyt_P450_E_grp-I"/>
</dbReference>
<accession>A0A6G9GSR9</accession>
<dbReference type="InterPro" id="IPR017972">
    <property type="entry name" value="Cyt_P450_CS"/>
</dbReference>
<name>A0A6G9GSR9_9ACTN</name>
<evidence type="ECO:0000256" key="5">
    <source>
        <dbReference type="SAM" id="MobiDB-lite"/>
    </source>
</evidence>
<keyword evidence="3 4" id="KW-0479">Metal-binding</keyword>
<dbReference type="EMBL" id="CP050177">
    <property type="protein sequence ID" value="QIQ01126.1"/>
    <property type="molecule type" value="Genomic_DNA"/>
</dbReference>
<keyword evidence="7" id="KW-1185">Reference proteome</keyword>
<dbReference type="GO" id="GO:0020037">
    <property type="term" value="F:heme binding"/>
    <property type="evidence" value="ECO:0007669"/>
    <property type="project" value="InterPro"/>
</dbReference>
<feature type="region of interest" description="Disordered" evidence="5">
    <location>
        <begin position="1"/>
        <end position="32"/>
    </location>
</feature>
<evidence type="ECO:0000313" key="6">
    <source>
        <dbReference type="EMBL" id="QIQ01126.1"/>
    </source>
</evidence>
<organism evidence="6 7">
    <name type="scientific">Streptomyces liangshanensis</name>
    <dbReference type="NCBI Taxonomy" id="2717324"/>
    <lineage>
        <taxon>Bacteria</taxon>
        <taxon>Bacillati</taxon>
        <taxon>Actinomycetota</taxon>
        <taxon>Actinomycetes</taxon>
        <taxon>Kitasatosporales</taxon>
        <taxon>Streptomycetaceae</taxon>
        <taxon>Streptomyces</taxon>
    </lineage>
</organism>
<evidence type="ECO:0000313" key="7">
    <source>
        <dbReference type="Proteomes" id="UP000501179"/>
    </source>
</evidence>
<keyword evidence="4" id="KW-0560">Oxidoreductase</keyword>
<comment type="similarity">
    <text evidence="2 4">Belongs to the cytochrome P450 family.</text>
</comment>
<dbReference type="GO" id="GO:0005506">
    <property type="term" value="F:iron ion binding"/>
    <property type="evidence" value="ECO:0007669"/>
    <property type="project" value="InterPro"/>
</dbReference>
<dbReference type="PRINTS" id="PR00463">
    <property type="entry name" value="EP450I"/>
</dbReference>
<protein>
    <submittedName>
        <fullName evidence="6">Cytochrome P450</fullName>
    </submittedName>
</protein>
<reference evidence="6 7" key="1">
    <citation type="submission" date="2020-03" db="EMBL/GenBank/DDBJ databases">
        <title>A novel species.</title>
        <authorList>
            <person name="Gao J."/>
        </authorList>
    </citation>
    <scope>NUCLEOTIDE SEQUENCE [LARGE SCALE GENOMIC DNA]</scope>
    <source>
        <strain evidence="6 7">QMT-12</strain>
    </source>
</reference>
<evidence type="ECO:0000256" key="4">
    <source>
        <dbReference type="RuleBase" id="RU000461"/>
    </source>
</evidence>